<dbReference type="GO" id="GO:0006432">
    <property type="term" value="P:phenylalanyl-tRNA aminoacylation"/>
    <property type="evidence" value="ECO:0007669"/>
    <property type="project" value="InterPro"/>
</dbReference>
<gene>
    <name evidence="2" type="ORF">METZ01_LOCUS436938</name>
</gene>
<dbReference type="AlphaFoldDB" id="A0A382YLJ6"/>
<feature type="non-terminal residue" evidence="2">
    <location>
        <position position="1"/>
    </location>
</feature>
<reference evidence="2" key="1">
    <citation type="submission" date="2018-05" db="EMBL/GenBank/DDBJ databases">
        <authorList>
            <person name="Lanie J.A."/>
            <person name="Ng W.-L."/>
            <person name="Kazmierczak K.M."/>
            <person name="Andrzejewski T.M."/>
            <person name="Davidsen T.M."/>
            <person name="Wayne K.J."/>
            <person name="Tettelin H."/>
            <person name="Glass J.I."/>
            <person name="Rusch D."/>
            <person name="Podicherti R."/>
            <person name="Tsui H.-C.T."/>
            <person name="Winkler M.E."/>
        </authorList>
    </citation>
    <scope>NUCLEOTIDE SEQUENCE</scope>
</reference>
<feature type="domain" description="Phenylalanyl tRNA synthetase beta chain core" evidence="1">
    <location>
        <begin position="7"/>
        <end position="213"/>
    </location>
</feature>
<dbReference type="PANTHER" id="PTHR10947:SF0">
    <property type="entry name" value="PHENYLALANINE--TRNA LIGASE BETA SUBUNIT"/>
    <property type="match status" value="1"/>
</dbReference>
<dbReference type="GO" id="GO:0009328">
    <property type="term" value="C:phenylalanine-tRNA ligase complex"/>
    <property type="evidence" value="ECO:0007669"/>
    <property type="project" value="TreeGrafter"/>
</dbReference>
<protein>
    <recommendedName>
        <fullName evidence="1">Phenylalanyl tRNA synthetase beta chain core domain-containing protein</fullName>
    </recommendedName>
</protein>
<dbReference type="Pfam" id="PF17759">
    <property type="entry name" value="tRNA_synthFbeta"/>
    <property type="match status" value="1"/>
</dbReference>
<dbReference type="GO" id="GO:0004826">
    <property type="term" value="F:phenylalanine-tRNA ligase activity"/>
    <property type="evidence" value="ECO:0007669"/>
    <property type="project" value="InterPro"/>
</dbReference>
<evidence type="ECO:0000259" key="1">
    <source>
        <dbReference type="Pfam" id="PF17759"/>
    </source>
</evidence>
<dbReference type="InterPro" id="IPR045060">
    <property type="entry name" value="Phe-tRNA-ligase_IIc_bsu"/>
</dbReference>
<organism evidence="2">
    <name type="scientific">marine metagenome</name>
    <dbReference type="NCBI Taxonomy" id="408172"/>
    <lineage>
        <taxon>unclassified sequences</taxon>
        <taxon>metagenomes</taxon>
        <taxon>ecological metagenomes</taxon>
    </lineage>
</organism>
<dbReference type="CDD" id="cd00769">
    <property type="entry name" value="PheRS_beta_core"/>
    <property type="match status" value="1"/>
</dbReference>
<dbReference type="InterPro" id="IPR045864">
    <property type="entry name" value="aa-tRNA-synth_II/BPL/LPL"/>
</dbReference>
<proteinExistence type="predicted"/>
<feature type="non-terminal residue" evidence="2">
    <location>
        <position position="262"/>
    </location>
</feature>
<dbReference type="Gene3D" id="3.30.930.10">
    <property type="entry name" value="Bira Bifunctional Protein, Domain 2"/>
    <property type="match status" value="1"/>
</dbReference>
<sequence length="262" mass="28575">TILSGRPPQWQPQPEMELRRRVTDLLVQAGMRETINYSATTSEGEARVSLDESVAAQIKLRNPISSDFAVMRRTLREGILTTVARNSRTWRGPIAVFEAGRVFLDYGEGLPDERQMVTGAFAGPRNDLHWDLSSDTSDFYDAKGAVESVLSNLGISPVFEPGEDSTFAIGRTAIVKVPAANHAVIGVVGEISTEVLAQFDAEVDRVALFEIDLQAVLKIISESMQSGGNGKFEEFVRLPASHRDLSLVVETQSTAGEIVEIA</sequence>
<dbReference type="InterPro" id="IPR041616">
    <property type="entry name" value="PheRS_beta_core"/>
</dbReference>
<evidence type="ECO:0000313" key="2">
    <source>
        <dbReference type="EMBL" id="SVD84084.1"/>
    </source>
</evidence>
<accession>A0A382YLJ6</accession>
<dbReference type="SUPFAM" id="SSF55681">
    <property type="entry name" value="Class II aaRS and biotin synthetases"/>
    <property type="match status" value="1"/>
</dbReference>
<dbReference type="PANTHER" id="PTHR10947">
    <property type="entry name" value="PHENYLALANYL-TRNA SYNTHETASE BETA CHAIN AND LEUCINE-RICH REPEAT-CONTAINING PROTEIN 47"/>
    <property type="match status" value="1"/>
</dbReference>
<dbReference type="EMBL" id="UINC01176789">
    <property type="protein sequence ID" value="SVD84084.1"/>
    <property type="molecule type" value="Genomic_DNA"/>
</dbReference>
<name>A0A382YLJ6_9ZZZZ</name>